<name>A0A2R6RC81_ACTCC</name>
<sequence length="221" mass="24724">MSMTKYSWSFYKLQSSVKGLYLYPIFTGKPSQEPYAYGARSLLSKFSYGHSMDDGLRLIHANTGVSTKATTDMDKNDKDQVQPSLPAPHKPIFPKWAKWLLGSILSLVMPFPSQKWKNFLTLEGKVEEVVEEVENVAEVVEKVATTAENVSAKVADKLPDNGKLKEAALLVEHVSSVIAKDAELTTDFIHKVEELENDLSDLETMVKPVIDKIIAKEHENL</sequence>
<organism evidence="1 2">
    <name type="scientific">Actinidia chinensis var. chinensis</name>
    <name type="common">Chinese soft-hair kiwi</name>
    <dbReference type="NCBI Taxonomy" id="1590841"/>
    <lineage>
        <taxon>Eukaryota</taxon>
        <taxon>Viridiplantae</taxon>
        <taxon>Streptophyta</taxon>
        <taxon>Embryophyta</taxon>
        <taxon>Tracheophyta</taxon>
        <taxon>Spermatophyta</taxon>
        <taxon>Magnoliopsida</taxon>
        <taxon>eudicotyledons</taxon>
        <taxon>Gunneridae</taxon>
        <taxon>Pentapetalae</taxon>
        <taxon>asterids</taxon>
        <taxon>Ericales</taxon>
        <taxon>Actinidiaceae</taxon>
        <taxon>Actinidia</taxon>
    </lineage>
</organism>
<evidence type="ECO:0000313" key="2">
    <source>
        <dbReference type="Proteomes" id="UP000241394"/>
    </source>
</evidence>
<gene>
    <name evidence="1" type="ORF">CEY00_Acc07483</name>
</gene>
<proteinExistence type="predicted"/>
<comment type="caution">
    <text evidence="1">The sequence shown here is derived from an EMBL/GenBank/DDBJ whole genome shotgun (WGS) entry which is preliminary data.</text>
</comment>
<dbReference type="EMBL" id="NKQK01000007">
    <property type="protein sequence ID" value="PSS26192.1"/>
    <property type="molecule type" value="Genomic_DNA"/>
</dbReference>
<dbReference type="Proteomes" id="UP000241394">
    <property type="component" value="Chromosome LG7"/>
</dbReference>
<dbReference type="PANTHER" id="PTHR33735">
    <property type="entry name" value="EXPRESSED PROTEIN"/>
    <property type="match status" value="1"/>
</dbReference>
<dbReference type="OrthoDB" id="783687at2759"/>
<dbReference type="OMA" id="APASKFF"/>
<reference evidence="1 2" key="1">
    <citation type="submission" date="2017-07" db="EMBL/GenBank/DDBJ databases">
        <title>An improved, manually edited Actinidia chinensis var. chinensis (kiwifruit) genome highlights the challenges associated with draft genomes and gene prediction in plants.</title>
        <authorList>
            <person name="Pilkington S."/>
            <person name="Crowhurst R."/>
            <person name="Hilario E."/>
            <person name="Nardozza S."/>
            <person name="Fraser L."/>
            <person name="Peng Y."/>
            <person name="Gunaseelan K."/>
            <person name="Simpson R."/>
            <person name="Tahir J."/>
            <person name="Deroles S."/>
            <person name="Templeton K."/>
            <person name="Luo Z."/>
            <person name="Davy M."/>
            <person name="Cheng C."/>
            <person name="Mcneilage M."/>
            <person name="Scaglione D."/>
            <person name="Liu Y."/>
            <person name="Zhang Q."/>
            <person name="Datson P."/>
            <person name="De Silva N."/>
            <person name="Gardiner S."/>
            <person name="Bassett H."/>
            <person name="Chagne D."/>
            <person name="Mccallum J."/>
            <person name="Dzierzon H."/>
            <person name="Deng C."/>
            <person name="Wang Y.-Y."/>
            <person name="Barron N."/>
            <person name="Manako K."/>
            <person name="Bowen J."/>
            <person name="Foster T."/>
            <person name="Erridge Z."/>
            <person name="Tiffin H."/>
            <person name="Waite C."/>
            <person name="Davies K."/>
            <person name="Grierson E."/>
            <person name="Laing W."/>
            <person name="Kirk R."/>
            <person name="Chen X."/>
            <person name="Wood M."/>
            <person name="Montefiori M."/>
            <person name="Brummell D."/>
            <person name="Schwinn K."/>
            <person name="Catanach A."/>
            <person name="Fullerton C."/>
            <person name="Li D."/>
            <person name="Meiyalaghan S."/>
            <person name="Nieuwenhuizen N."/>
            <person name="Read N."/>
            <person name="Prakash R."/>
            <person name="Hunter D."/>
            <person name="Zhang H."/>
            <person name="Mckenzie M."/>
            <person name="Knabel M."/>
            <person name="Harris A."/>
            <person name="Allan A."/>
            <person name="Chen A."/>
            <person name="Janssen B."/>
            <person name="Plunkett B."/>
            <person name="Dwamena C."/>
            <person name="Voogd C."/>
            <person name="Leif D."/>
            <person name="Lafferty D."/>
            <person name="Souleyre E."/>
            <person name="Varkonyi-Gasic E."/>
            <person name="Gambi F."/>
            <person name="Hanley J."/>
            <person name="Yao J.-L."/>
            <person name="Cheung J."/>
            <person name="David K."/>
            <person name="Warren B."/>
            <person name="Marsh K."/>
            <person name="Snowden K."/>
            <person name="Lin-Wang K."/>
            <person name="Brian L."/>
            <person name="Martinez-Sanchez M."/>
            <person name="Wang M."/>
            <person name="Ileperuma N."/>
            <person name="Macnee N."/>
            <person name="Campin R."/>
            <person name="Mcatee P."/>
            <person name="Drummond R."/>
            <person name="Espley R."/>
            <person name="Ireland H."/>
            <person name="Wu R."/>
            <person name="Atkinson R."/>
            <person name="Karunairetnam S."/>
            <person name="Bulley S."/>
            <person name="Chunkath S."/>
            <person name="Hanley Z."/>
            <person name="Storey R."/>
            <person name="Thrimawithana A."/>
            <person name="Thomson S."/>
            <person name="David C."/>
            <person name="Testolin R."/>
        </authorList>
    </citation>
    <scope>NUCLEOTIDE SEQUENCE [LARGE SCALE GENOMIC DNA]</scope>
    <source>
        <strain evidence="2">cv. Red5</strain>
        <tissue evidence="1">Young leaf</tissue>
    </source>
</reference>
<dbReference type="Gramene" id="PSS26192">
    <property type="protein sequence ID" value="PSS26192"/>
    <property type="gene ID" value="CEY00_Acc07483"/>
</dbReference>
<keyword evidence="2" id="KW-1185">Reference proteome</keyword>
<evidence type="ECO:0000313" key="1">
    <source>
        <dbReference type="EMBL" id="PSS26192.1"/>
    </source>
</evidence>
<dbReference type="PANTHER" id="PTHR33735:SF10">
    <property type="entry name" value="EXPRESSED PROTEIN"/>
    <property type="match status" value="1"/>
</dbReference>
<dbReference type="InParanoid" id="A0A2R6RC81"/>
<dbReference type="FunCoup" id="A0A2R6RC81">
    <property type="interactions" value="472"/>
</dbReference>
<accession>A0A2R6RC81</accession>
<reference evidence="2" key="2">
    <citation type="journal article" date="2018" name="BMC Genomics">
        <title>A manually annotated Actinidia chinensis var. chinensis (kiwifruit) genome highlights the challenges associated with draft genomes and gene prediction in plants.</title>
        <authorList>
            <person name="Pilkington S.M."/>
            <person name="Crowhurst R."/>
            <person name="Hilario E."/>
            <person name="Nardozza S."/>
            <person name="Fraser L."/>
            <person name="Peng Y."/>
            <person name="Gunaseelan K."/>
            <person name="Simpson R."/>
            <person name="Tahir J."/>
            <person name="Deroles S.C."/>
            <person name="Templeton K."/>
            <person name="Luo Z."/>
            <person name="Davy M."/>
            <person name="Cheng C."/>
            <person name="McNeilage M."/>
            <person name="Scaglione D."/>
            <person name="Liu Y."/>
            <person name="Zhang Q."/>
            <person name="Datson P."/>
            <person name="De Silva N."/>
            <person name="Gardiner S.E."/>
            <person name="Bassett H."/>
            <person name="Chagne D."/>
            <person name="McCallum J."/>
            <person name="Dzierzon H."/>
            <person name="Deng C."/>
            <person name="Wang Y.Y."/>
            <person name="Barron L."/>
            <person name="Manako K."/>
            <person name="Bowen J."/>
            <person name="Foster T.M."/>
            <person name="Erridge Z.A."/>
            <person name="Tiffin H."/>
            <person name="Waite C.N."/>
            <person name="Davies K.M."/>
            <person name="Grierson E.P."/>
            <person name="Laing W.A."/>
            <person name="Kirk R."/>
            <person name="Chen X."/>
            <person name="Wood M."/>
            <person name="Montefiori M."/>
            <person name="Brummell D.A."/>
            <person name="Schwinn K.E."/>
            <person name="Catanach A."/>
            <person name="Fullerton C."/>
            <person name="Li D."/>
            <person name="Meiyalaghan S."/>
            <person name="Nieuwenhuizen N."/>
            <person name="Read N."/>
            <person name="Prakash R."/>
            <person name="Hunter D."/>
            <person name="Zhang H."/>
            <person name="McKenzie M."/>
            <person name="Knabel M."/>
            <person name="Harris A."/>
            <person name="Allan A.C."/>
            <person name="Gleave A."/>
            <person name="Chen A."/>
            <person name="Janssen B.J."/>
            <person name="Plunkett B."/>
            <person name="Ampomah-Dwamena C."/>
            <person name="Voogd C."/>
            <person name="Leif D."/>
            <person name="Lafferty D."/>
            <person name="Souleyre E.J.F."/>
            <person name="Varkonyi-Gasic E."/>
            <person name="Gambi F."/>
            <person name="Hanley J."/>
            <person name="Yao J.L."/>
            <person name="Cheung J."/>
            <person name="David K.M."/>
            <person name="Warren B."/>
            <person name="Marsh K."/>
            <person name="Snowden K.C."/>
            <person name="Lin-Wang K."/>
            <person name="Brian L."/>
            <person name="Martinez-Sanchez M."/>
            <person name="Wang M."/>
            <person name="Ileperuma N."/>
            <person name="Macnee N."/>
            <person name="Campin R."/>
            <person name="McAtee P."/>
            <person name="Drummond R.S.M."/>
            <person name="Espley R.V."/>
            <person name="Ireland H.S."/>
            <person name="Wu R."/>
            <person name="Atkinson R.G."/>
            <person name="Karunairetnam S."/>
            <person name="Bulley S."/>
            <person name="Chunkath S."/>
            <person name="Hanley Z."/>
            <person name="Storey R."/>
            <person name="Thrimawithana A.H."/>
            <person name="Thomson S."/>
            <person name="David C."/>
            <person name="Testolin R."/>
            <person name="Huang H."/>
            <person name="Hellens R.P."/>
            <person name="Schaffer R.J."/>
        </authorList>
    </citation>
    <scope>NUCLEOTIDE SEQUENCE [LARGE SCALE GENOMIC DNA]</scope>
    <source>
        <strain evidence="2">cv. Red5</strain>
    </source>
</reference>
<protein>
    <submittedName>
        <fullName evidence="1">Uncharacterized protein</fullName>
    </submittedName>
</protein>
<dbReference type="STRING" id="1590841.A0A2R6RC81"/>
<dbReference type="AlphaFoldDB" id="A0A2R6RC81"/>